<dbReference type="AlphaFoldDB" id="L2GMB0"/>
<keyword evidence="6 8" id="KW-0234">DNA repair</keyword>
<evidence type="ECO:0000256" key="1">
    <source>
        <dbReference type="ARBA" id="ARBA00004123"/>
    </source>
</evidence>
<reference evidence="10" key="1">
    <citation type="submission" date="2011-05" db="EMBL/GenBank/DDBJ databases">
        <title>The genome sequence of Vittaforma corneae strain ATCC 50505.</title>
        <authorList>
            <consortium name="The Broad Institute Genome Sequencing Platform"/>
            <person name="Cuomo C."/>
            <person name="Didier E."/>
            <person name="Bowers L."/>
            <person name="Young S.K."/>
            <person name="Zeng Q."/>
            <person name="Gargeya S."/>
            <person name="Fitzgerald M."/>
            <person name="Haas B."/>
            <person name="Abouelleil A."/>
            <person name="Alvarado L."/>
            <person name="Arachchi H.M."/>
            <person name="Berlin A."/>
            <person name="Chapman S.B."/>
            <person name="Gearin G."/>
            <person name="Goldberg J."/>
            <person name="Griggs A."/>
            <person name="Gujja S."/>
            <person name="Hansen M."/>
            <person name="Heiman D."/>
            <person name="Howarth C."/>
            <person name="Larimer J."/>
            <person name="Lui A."/>
            <person name="MacDonald P.J.P."/>
            <person name="McCowen C."/>
            <person name="Montmayeur A."/>
            <person name="Murphy C."/>
            <person name="Neiman D."/>
            <person name="Pearson M."/>
            <person name="Priest M."/>
            <person name="Roberts A."/>
            <person name="Saif S."/>
            <person name="Shea T."/>
            <person name="Sisk P."/>
            <person name="Stolte C."/>
            <person name="Sykes S."/>
            <person name="Wortman J."/>
            <person name="Nusbaum C."/>
            <person name="Birren B."/>
        </authorList>
    </citation>
    <scope>NUCLEOTIDE SEQUENCE [LARGE SCALE GENOMIC DNA]</scope>
    <source>
        <strain evidence="10">ATCC 50505</strain>
    </source>
</reference>
<dbReference type="STRING" id="993615.L2GMB0"/>
<dbReference type="GeneID" id="19881710"/>
<evidence type="ECO:0000313" key="10">
    <source>
        <dbReference type="Proteomes" id="UP000011082"/>
    </source>
</evidence>
<protein>
    <recommendedName>
        <fullName evidence="8">General transcription and DNA repair factor IIH subunit TFB5</fullName>
    </recommendedName>
</protein>
<dbReference type="GO" id="GO:0006367">
    <property type="term" value="P:transcription initiation at RNA polymerase II promoter"/>
    <property type="evidence" value="ECO:0007669"/>
    <property type="project" value="UniProtKB-UniRule"/>
</dbReference>
<dbReference type="HOGENOM" id="CLU_166246_3_2_1"/>
<dbReference type="RefSeq" id="XP_007604445.1">
    <property type="nucleotide sequence ID" value="XM_007604383.1"/>
</dbReference>
<dbReference type="InterPro" id="IPR009400">
    <property type="entry name" value="TFIIH_TTDA/Tfb5"/>
</dbReference>
<dbReference type="EMBL" id="JH370136">
    <property type="protein sequence ID" value="ELA41981.1"/>
    <property type="molecule type" value="Genomic_DNA"/>
</dbReference>
<evidence type="ECO:0000256" key="4">
    <source>
        <dbReference type="ARBA" id="ARBA00023015"/>
    </source>
</evidence>
<dbReference type="SUPFAM" id="SSF142897">
    <property type="entry name" value="TFB5-like"/>
    <property type="match status" value="1"/>
</dbReference>
<evidence type="ECO:0000256" key="3">
    <source>
        <dbReference type="ARBA" id="ARBA00022763"/>
    </source>
</evidence>
<keyword evidence="10" id="KW-1185">Reference proteome</keyword>
<dbReference type="InterPro" id="IPR035935">
    <property type="entry name" value="TFB5-like_sf"/>
</dbReference>
<comment type="subcellular location">
    <subcellularLocation>
        <location evidence="1 8">Nucleus</location>
    </subcellularLocation>
</comment>
<dbReference type="OMA" id="RATKGTY"/>
<comment type="subunit">
    <text evidence="8">Component of the 7-subunit TFIIH core complex.</text>
</comment>
<dbReference type="SMART" id="SM01395">
    <property type="entry name" value="Tbf5"/>
    <property type="match status" value="1"/>
</dbReference>
<evidence type="ECO:0000256" key="5">
    <source>
        <dbReference type="ARBA" id="ARBA00023163"/>
    </source>
</evidence>
<keyword evidence="7 8" id="KW-0539">Nucleus</keyword>
<dbReference type="Pfam" id="PF06331">
    <property type="entry name" value="Tfb5"/>
    <property type="match status" value="1"/>
</dbReference>
<comment type="similarity">
    <text evidence="2 8">Belongs to the TFB5 family.</text>
</comment>
<dbReference type="OrthoDB" id="354at2759"/>
<gene>
    <name evidence="9" type="ORF">VICG_00998</name>
</gene>
<keyword evidence="3 8" id="KW-0227">DNA damage</keyword>
<accession>L2GMB0</accession>
<proteinExistence type="inferred from homology"/>
<evidence type="ECO:0000256" key="8">
    <source>
        <dbReference type="RuleBase" id="RU368032"/>
    </source>
</evidence>
<dbReference type="GO" id="GO:0006294">
    <property type="term" value="P:nucleotide-excision repair, preincision complex assembly"/>
    <property type="evidence" value="ECO:0007669"/>
    <property type="project" value="TreeGrafter"/>
</dbReference>
<dbReference type="Proteomes" id="UP000011082">
    <property type="component" value="Unassembled WGS sequence"/>
</dbReference>
<dbReference type="VEuPathDB" id="MicrosporidiaDB:VICG_00998"/>
<evidence type="ECO:0000256" key="2">
    <source>
        <dbReference type="ARBA" id="ARBA00007470"/>
    </source>
</evidence>
<sequence>MVKAVKGSLIETEPSIKEVILKLGENEKFVIEEIDDCRIFITQEAAAGIKERVSKIMSLDKEPR</sequence>
<organism evidence="9 10">
    <name type="scientific">Vittaforma corneae (strain ATCC 50505)</name>
    <name type="common">Microsporidian parasite</name>
    <name type="synonym">Nosema corneum</name>
    <dbReference type="NCBI Taxonomy" id="993615"/>
    <lineage>
        <taxon>Eukaryota</taxon>
        <taxon>Fungi</taxon>
        <taxon>Fungi incertae sedis</taxon>
        <taxon>Microsporidia</taxon>
        <taxon>Nosematidae</taxon>
        <taxon>Vittaforma</taxon>
    </lineage>
</organism>
<comment type="function">
    <text evidence="8">In NER, TFIIH acts by opening DNA around the lesion to allow the excision of the damaged oligonucleotide and its replacement by a new DNA fragment. In transcription, TFIIH has an essential role in transcription initiation. When the pre-initiation complex (PIC) has been established, TFIIH is required for promoter opening and promoter escape.</text>
</comment>
<name>L2GMB0_VITCO</name>
<keyword evidence="5 8" id="KW-0804">Transcription</keyword>
<dbReference type="PANTHER" id="PTHR28580">
    <property type="entry name" value="GENERAL TRANSCRIPTION FACTOR IIH SUBUNIT 5"/>
    <property type="match status" value="1"/>
</dbReference>
<keyword evidence="4 8" id="KW-0805">Transcription regulation</keyword>
<dbReference type="PANTHER" id="PTHR28580:SF1">
    <property type="entry name" value="GENERAL TRANSCRIPTION FACTOR IIH SUBUNIT 5"/>
    <property type="match status" value="1"/>
</dbReference>
<evidence type="ECO:0000313" key="9">
    <source>
        <dbReference type="EMBL" id="ELA41981.1"/>
    </source>
</evidence>
<evidence type="ECO:0000256" key="7">
    <source>
        <dbReference type="ARBA" id="ARBA00023242"/>
    </source>
</evidence>
<evidence type="ECO:0000256" key="6">
    <source>
        <dbReference type="ARBA" id="ARBA00023204"/>
    </source>
</evidence>
<dbReference type="InParanoid" id="L2GMB0"/>
<dbReference type="GO" id="GO:0000439">
    <property type="term" value="C:transcription factor TFIIH core complex"/>
    <property type="evidence" value="ECO:0007669"/>
    <property type="project" value="UniProtKB-UniRule"/>
</dbReference>
<dbReference type="GO" id="GO:0005675">
    <property type="term" value="C:transcription factor TFIIH holo complex"/>
    <property type="evidence" value="ECO:0007669"/>
    <property type="project" value="TreeGrafter"/>
</dbReference>
<dbReference type="Gene3D" id="3.30.70.1220">
    <property type="entry name" value="TFB5-like"/>
    <property type="match status" value="1"/>
</dbReference>